<dbReference type="EMBL" id="DMVW01000086">
    <property type="protein sequence ID" value="HAR51903.1"/>
    <property type="molecule type" value="Genomic_DNA"/>
</dbReference>
<proteinExistence type="inferred from homology"/>
<evidence type="ECO:0000256" key="6">
    <source>
        <dbReference type="ARBA" id="ARBA00022989"/>
    </source>
</evidence>
<evidence type="ECO:0000256" key="2">
    <source>
        <dbReference type="ARBA" id="ARBA00022448"/>
    </source>
</evidence>
<comment type="subcellular location">
    <subcellularLocation>
        <location evidence="1 9">Cell inner membrane</location>
        <topology evidence="1 9">Multi-pass membrane protein</topology>
    </subcellularLocation>
</comment>
<comment type="function">
    <text evidence="9">Part of the tripartite ATP-independent periplasmic (TRAP) transport system.</text>
</comment>
<evidence type="ECO:0000313" key="11">
    <source>
        <dbReference type="EMBL" id="HAR51903.1"/>
    </source>
</evidence>
<reference evidence="11 12" key="1">
    <citation type="journal article" date="2018" name="Nat. Biotechnol.">
        <title>A standardized bacterial taxonomy based on genome phylogeny substantially revises the tree of life.</title>
        <authorList>
            <person name="Parks D.H."/>
            <person name="Chuvochina M."/>
            <person name="Waite D.W."/>
            <person name="Rinke C."/>
            <person name="Skarshewski A."/>
            <person name="Chaumeil P.A."/>
            <person name="Hugenholtz P."/>
        </authorList>
    </citation>
    <scope>NUCLEOTIDE SEQUENCE [LARGE SCALE GENOMIC DNA]</scope>
    <source>
        <strain evidence="11">UBA9169</strain>
    </source>
</reference>
<comment type="subunit">
    <text evidence="9">The complex comprises the extracytoplasmic solute receptor protein and the two transmembrane proteins.</text>
</comment>
<name>A0A348WBJ1_9RHOB</name>
<protein>
    <recommendedName>
        <fullName evidence="9">TRAP transporter small permease protein</fullName>
    </recommendedName>
</protein>
<dbReference type="Proteomes" id="UP000264719">
    <property type="component" value="Unassembled WGS sequence"/>
</dbReference>
<evidence type="ECO:0000256" key="7">
    <source>
        <dbReference type="ARBA" id="ARBA00023136"/>
    </source>
</evidence>
<feature type="transmembrane region" description="Helical" evidence="9">
    <location>
        <begin position="47"/>
        <end position="68"/>
    </location>
</feature>
<feature type="transmembrane region" description="Helical" evidence="9">
    <location>
        <begin position="127"/>
        <end position="151"/>
    </location>
</feature>
<keyword evidence="2 9" id="KW-0813">Transport</keyword>
<keyword evidence="4 9" id="KW-0997">Cell inner membrane</keyword>
<sequence length="175" mass="19165">MKRLEHLFVLLNGWALIAMLGAMTLIVGANIGLRYVTGQSLSWADEAARYLMIWMTFSGAGLALRYGGHVAITNLQEQLPNRGQQVMRAVLALGLLLFFGYMVHVGIQYAQRMQFQVTPALRLPFLYVYAAMPVGFSLLIVHLCLIARPFILAGQFKSRASDDGTADTMPGAASG</sequence>
<dbReference type="GO" id="GO:0022857">
    <property type="term" value="F:transmembrane transporter activity"/>
    <property type="evidence" value="ECO:0007669"/>
    <property type="project" value="UniProtKB-UniRule"/>
</dbReference>
<keyword evidence="3" id="KW-1003">Cell membrane</keyword>
<dbReference type="GO" id="GO:0005886">
    <property type="term" value="C:plasma membrane"/>
    <property type="evidence" value="ECO:0007669"/>
    <property type="project" value="UniProtKB-SubCell"/>
</dbReference>
<comment type="caution">
    <text evidence="11">The sequence shown here is derived from an EMBL/GenBank/DDBJ whole genome shotgun (WGS) entry which is preliminary data.</text>
</comment>
<accession>A0A348WBJ1</accession>
<keyword evidence="5 9" id="KW-0812">Transmembrane</keyword>
<dbReference type="PANTHER" id="PTHR35011">
    <property type="entry name" value="2,3-DIKETO-L-GULONATE TRAP TRANSPORTER SMALL PERMEASE PROTEIN YIAM"/>
    <property type="match status" value="1"/>
</dbReference>
<evidence type="ECO:0000256" key="8">
    <source>
        <dbReference type="ARBA" id="ARBA00038436"/>
    </source>
</evidence>
<evidence type="ECO:0000256" key="9">
    <source>
        <dbReference type="RuleBase" id="RU369079"/>
    </source>
</evidence>
<gene>
    <name evidence="11" type="ORF">DCS45_08515</name>
</gene>
<evidence type="ECO:0000256" key="1">
    <source>
        <dbReference type="ARBA" id="ARBA00004429"/>
    </source>
</evidence>
<dbReference type="Pfam" id="PF04290">
    <property type="entry name" value="DctQ"/>
    <property type="match status" value="1"/>
</dbReference>
<feature type="transmembrane region" description="Helical" evidence="9">
    <location>
        <begin position="7"/>
        <end position="27"/>
    </location>
</feature>
<keyword evidence="6 9" id="KW-1133">Transmembrane helix</keyword>
<keyword evidence="7 9" id="KW-0472">Membrane</keyword>
<organism evidence="11 12">
    <name type="scientific">Roseovarius nubinhibens</name>
    <dbReference type="NCBI Taxonomy" id="314263"/>
    <lineage>
        <taxon>Bacteria</taxon>
        <taxon>Pseudomonadati</taxon>
        <taxon>Pseudomonadota</taxon>
        <taxon>Alphaproteobacteria</taxon>
        <taxon>Rhodobacterales</taxon>
        <taxon>Roseobacteraceae</taxon>
        <taxon>Roseovarius</taxon>
    </lineage>
</organism>
<dbReference type="GO" id="GO:0015740">
    <property type="term" value="P:C4-dicarboxylate transport"/>
    <property type="evidence" value="ECO:0007669"/>
    <property type="project" value="TreeGrafter"/>
</dbReference>
<evidence type="ECO:0000256" key="3">
    <source>
        <dbReference type="ARBA" id="ARBA00022475"/>
    </source>
</evidence>
<dbReference type="InterPro" id="IPR007387">
    <property type="entry name" value="TRAP_DctQ"/>
</dbReference>
<comment type="similarity">
    <text evidence="8 9">Belongs to the TRAP transporter small permease family.</text>
</comment>
<dbReference type="RefSeq" id="WP_216015812.1">
    <property type="nucleotide sequence ID" value="NZ_CAXAXR010000002.1"/>
</dbReference>
<dbReference type="PANTHER" id="PTHR35011:SF2">
    <property type="entry name" value="2,3-DIKETO-L-GULONATE TRAP TRANSPORTER SMALL PERMEASE PROTEIN YIAM"/>
    <property type="match status" value="1"/>
</dbReference>
<evidence type="ECO:0000313" key="12">
    <source>
        <dbReference type="Proteomes" id="UP000264719"/>
    </source>
</evidence>
<evidence type="ECO:0000259" key="10">
    <source>
        <dbReference type="Pfam" id="PF04290"/>
    </source>
</evidence>
<dbReference type="AlphaFoldDB" id="A0A348WBJ1"/>
<dbReference type="InterPro" id="IPR055348">
    <property type="entry name" value="DctQ"/>
</dbReference>
<evidence type="ECO:0000256" key="5">
    <source>
        <dbReference type="ARBA" id="ARBA00022692"/>
    </source>
</evidence>
<feature type="transmembrane region" description="Helical" evidence="9">
    <location>
        <begin position="89"/>
        <end position="107"/>
    </location>
</feature>
<feature type="domain" description="Tripartite ATP-independent periplasmic transporters DctQ component" evidence="10">
    <location>
        <begin position="23"/>
        <end position="143"/>
    </location>
</feature>
<evidence type="ECO:0000256" key="4">
    <source>
        <dbReference type="ARBA" id="ARBA00022519"/>
    </source>
</evidence>